<protein>
    <submittedName>
        <fullName evidence="2">Uncharacterized protein</fullName>
    </submittedName>
</protein>
<dbReference type="AlphaFoldDB" id="A0A5C3E078"/>
<gene>
    <name evidence="2" type="ORF">UTRI_10140</name>
</gene>
<evidence type="ECO:0000313" key="3">
    <source>
        <dbReference type="Proteomes" id="UP000324022"/>
    </source>
</evidence>
<keyword evidence="3" id="KW-1185">Reference proteome</keyword>
<organism evidence="2 3">
    <name type="scientific">Ustilago trichophora</name>
    <dbReference type="NCBI Taxonomy" id="86804"/>
    <lineage>
        <taxon>Eukaryota</taxon>
        <taxon>Fungi</taxon>
        <taxon>Dikarya</taxon>
        <taxon>Basidiomycota</taxon>
        <taxon>Ustilaginomycotina</taxon>
        <taxon>Ustilaginomycetes</taxon>
        <taxon>Ustilaginales</taxon>
        <taxon>Ustilaginaceae</taxon>
        <taxon>Ustilago</taxon>
    </lineage>
</organism>
<evidence type="ECO:0000256" key="1">
    <source>
        <dbReference type="SAM" id="MobiDB-lite"/>
    </source>
</evidence>
<sequence length="108" mass="11966">MLERLCVHRKQGMSQSCSEIPPVSKAPQDCNGTASREQDSSIIESALSEGVGKQKGHMTRGSVAEQPTISFLCYAGFCCFWRGFASTTMLEARRKKDAKQDDHDDVEH</sequence>
<accession>A0A5C3E078</accession>
<reference evidence="2 3" key="1">
    <citation type="submission" date="2018-03" db="EMBL/GenBank/DDBJ databases">
        <authorList>
            <person name="Guldener U."/>
        </authorList>
    </citation>
    <scope>NUCLEOTIDE SEQUENCE [LARGE SCALE GENOMIC DNA]</scope>
    <source>
        <strain evidence="2 3">NBRC100155</strain>
    </source>
</reference>
<evidence type="ECO:0000313" key="2">
    <source>
        <dbReference type="EMBL" id="SPO23912.1"/>
    </source>
</evidence>
<dbReference type="EMBL" id="OOIN01000006">
    <property type="protein sequence ID" value="SPO23912.1"/>
    <property type="molecule type" value="Genomic_DNA"/>
</dbReference>
<name>A0A5C3E078_9BASI</name>
<feature type="region of interest" description="Disordered" evidence="1">
    <location>
        <begin position="16"/>
        <end position="39"/>
    </location>
</feature>
<dbReference type="Proteomes" id="UP000324022">
    <property type="component" value="Unassembled WGS sequence"/>
</dbReference>
<feature type="compositionally biased region" description="Polar residues" evidence="1">
    <location>
        <begin position="30"/>
        <end position="39"/>
    </location>
</feature>
<proteinExistence type="predicted"/>